<dbReference type="SMART" id="SM00935">
    <property type="entry name" value="OmpH"/>
    <property type="match status" value="1"/>
</dbReference>
<feature type="chain" id="PRO_5041393278" description="Outer membrane protein" evidence="2">
    <location>
        <begin position="23"/>
        <end position="176"/>
    </location>
</feature>
<feature type="compositionally biased region" description="Low complexity" evidence="1">
    <location>
        <begin position="155"/>
        <end position="176"/>
    </location>
</feature>
<dbReference type="InterPro" id="IPR024930">
    <property type="entry name" value="Skp_dom_sf"/>
</dbReference>
<dbReference type="RefSeq" id="WP_265137604.1">
    <property type="nucleotide sequence ID" value="NZ_CP110418.1"/>
</dbReference>
<dbReference type="Gene3D" id="3.30.910.20">
    <property type="entry name" value="Skp domain"/>
    <property type="match status" value="1"/>
</dbReference>
<dbReference type="EMBL" id="CP110418">
    <property type="protein sequence ID" value="UZG50422.1"/>
    <property type="molecule type" value="Genomic_DNA"/>
</dbReference>
<dbReference type="KEGG" id="vrg:OKW85_06835"/>
<gene>
    <name evidence="3" type="ORF">OKW85_06835</name>
</gene>
<dbReference type="Proteomes" id="UP001164244">
    <property type="component" value="Chromosome"/>
</dbReference>
<organism evidence="3 4">
    <name type="scientific">Veillonella rogosae</name>
    <dbReference type="NCBI Taxonomy" id="423477"/>
    <lineage>
        <taxon>Bacteria</taxon>
        <taxon>Bacillati</taxon>
        <taxon>Bacillota</taxon>
        <taxon>Negativicutes</taxon>
        <taxon>Veillonellales</taxon>
        <taxon>Veillonellaceae</taxon>
        <taxon>Veillonella</taxon>
    </lineage>
</organism>
<dbReference type="InterPro" id="IPR005632">
    <property type="entry name" value="Chaperone_Skp"/>
</dbReference>
<evidence type="ECO:0000313" key="4">
    <source>
        <dbReference type="Proteomes" id="UP001164244"/>
    </source>
</evidence>
<protein>
    <recommendedName>
        <fullName evidence="5">Outer membrane protein</fullName>
    </recommendedName>
</protein>
<evidence type="ECO:0000313" key="3">
    <source>
        <dbReference type="EMBL" id="UZG50422.1"/>
    </source>
</evidence>
<dbReference type="PROSITE" id="PS51257">
    <property type="entry name" value="PROKAR_LIPOPROTEIN"/>
    <property type="match status" value="1"/>
</dbReference>
<name>A0AA46X2F7_9FIRM</name>
<accession>A0AA46X2F7</accession>
<evidence type="ECO:0008006" key="5">
    <source>
        <dbReference type="Google" id="ProtNLM"/>
    </source>
</evidence>
<dbReference type="AlphaFoldDB" id="A0AA46X2F7"/>
<evidence type="ECO:0000256" key="2">
    <source>
        <dbReference type="SAM" id="SignalP"/>
    </source>
</evidence>
<dbReference type="SUPFAM" id="SSF111384">
    <property type="entry name" value="OmpH-like"/>
    <property type="match status" value="1"/>
</dbReference>
<evidence type="ECO:0000256" key="1">
    <source>
        <dbReference type="SAM" id="MobiDB-lite"/>
    </source>
</evidence>
<feature type="signal peptide" evidence="2">
    <location>
        <begin position="1"/>
        <end position="22"/>
    </location>
</feature>
<sequence length="176" mass="18878">MNKRIKSLVLSATLVASMVILGGCGSNNIGYVDTMKVANSTEKGIEITKEINAKKAELNKKIEAADDASKQNVYNQASQELTAFTNAKAQEYRQYQEQKINELVKEKKLDVIIEKGAVVGGGADVTEDLITKMGKASEAQIKEVEEAAKAEEQQEAQQNAQQAGQAAAAATTESAQ</sequence>
<dbReference type="GO" id="GO:0051082">
    <property type="term" value="F:unfolded protein binding"/>
    <property type="evidence" value="ECO:0007669"/>
    <property type="project" value="InterPro"/>
</dbReference>
<keyword evidence="2" id="KW-0732">Signal</keyword>
<feature type="region of interest" description="Disordered" evidence="1">
    <location>
        <begin position="144"/>
        <end position="176"/>
    </location>
</feature>
<proteinExistence type="predicted"/>
<reference evidence="3" key="1">
    <citation type="submission" date="2022-11" db="EMBL/GenBank/DDBJ databases">
        <title>Complete genome sequence of Veillonella rogosae KCOM 3468 isolated from human Subgingival dental plaque of Chronic peridontitis Lesion.</title>
        <authorList>
            <person name="Park S.-N."/>
            <person name="Lim Y.K."/>
            <person name="Kook J.-K."/>
        </authorList>
    </citation>
    <scope>NUCLEOTIDE SEQUENCE</scope>
    <source>
        <strain evidence="3">KCOM 3468</strain>
    </source>
</reference>